<comment type="caution">
    <text evidence="1">The sequence shown here is derived from an EMBL/GenBank/DDBJ whole genome shotgun (WGS) entry which is preliminary data.</text>
</comment>
<proteinExistence type="predicted"/>
<name>A0A420FB41_9SPHI</name>
<dbReference type="Proteomes" id="UP000286402">
    <property type="component" value="Unassembled WGS sequence"/>
</dbReference>
<dbReference type="RefSeq" id="WP_120336667.1">
    <property type="nucleotide sequence ID" value="NZ_MCAQ01000030.1"/>
</dbReference>
<evidence type="ECO:0000313" key="1">
    <source>
        <dbReference type="EMBL" id="RKF30139.1"/>
    </source>
</evidence>
<dbReference type="AlphaFoldDB" id="A0A420FB41"/>
<keyword evidence="2" id="KW-1185">Reference proteome</keyword>
<gene>
    <name evidence="1" type="ORF">BCY89_20280</name>
</gene>
<protein>
    <submittedName>
        <fullName evidence="1">Uncharacterized protein</fullName>
    </submittedName>
</protein>
<evidence type="ECO:0000313" key="2">
    <source>
        <dbReference type="Proteomes" id="UP000286402"/>
    </source>
</evidence>
<sequence>MGFEEINRILFFTLNDICPIATSRISMMSIDDRYAGYPFLRFRFKEKDKNDVIYSKIKDAVKDFKGLLSWEMITFDDVPNYLILPTYVYSDGRPTSGDLNEHLIAKYGENLYRKMIDQAIVDIPNLAKAIKDKFHEQ</sequence>
<dbReference type="EMBL" id="MCAQ01000030">
    <property type="protein sequence ID" value="RKF30139.1"/>
    <property type="molecule type" value="Genomic_DNA"/>
</dbReference>
<accession>A0A420FB41</accession>
<reference evidence="1 2" key="1">
    <citation type="submission" date="2016-07" db="EMBL/GenBank/DDBJ databases">
        <title>Genome analysis of Sphingobacterium siyangense T12B17.</title>
        <authorList>
            <person name="Xu D."/>
            <person name="Su Y."/>
            <person name="Zheng S."/>
        </authorList>
    </citation>
    <scope>NUCLEOTIDE SEQUENCE [LARGE SCALE GENOMIC DNA]</scope>
    <source>
        <strain evidence="1 2">T12B17</strain>
    </source>
</reference>
<organism evidence="1 2">
    <name type="scientific">Sphingobacterium siyangense</name>
    <dbReference type="NCBI Taxonomy" id="459529"/>
    <lineage>
        <taxon>Bacteria</taxon>
        <taxon>Pseudomonadati</taxon>
        <taxon>Bacteroidota</taxon>
        <taxon>Sphingobacteriia</taxon>
        <taxon>Sphingobacteriales</taxon>
        <taxon>Sphingobacteriaceae</taxon>
        <taxon>Sphingobacterium</taxon>
    </lineage>
</organism>